<evidence type="ECO:0000313" key="2">
    <source>
        <dbReference type="Proteomes" id="UP000007076"/>
    </source>
</evidence>
<dbReference type="RefSeq" id="WP_014133507.1">
    <property type="nucleotide sequence ID" value="NC_016109.1"/>
</dbReference>
<dbReference type="HOGENOM" id="CLU_1903901_0_0_11"/>
<proteinExistence type="predicted"/>
<sequence length="133" mass="14610">MTVTGGSGADRAAARSVVHSYLAGGRRSAPVLVFAQSAVRDQSEAALRNLLGHPGRPERAVLLGPTRREETTLTVTGLPRPGVRHLWPDRRIGLLTFDWEHTHLSLAAWEHPWTTPCSPHWARCTRAPEPLCP</sequence>
<reference evidence="1 2" key="1">
    <citation type="journal article" date="2010" name="DNA Res.">
        <title>Genome sequence of Kitasatospora setae NBRC 14216T: an evolutionary snapshot of the family Streptomycetaceae.</title>
        <authorList>
            <person name="Ichikawa N."/>
            <person name="Oguchi A."/>
            <person name="Ikeda H."/>
            <person name="Ishikawa J."/>
            <person name="Kitani S."/>
            <person name="Watanabe Y."/>
            <person name="Nakamura S."/>
            <person name="Katano Y."/>
            <person name="Kishi E."/>
            <person name="Sasagawa M."/>
            <person name="Ankai A."/>
            <person name="Fukui S."/>
            <person name="Hashimoto Y."/>
            <person name="Kamata S."/>
            <person name="Otoguro M."/>
            <person name="Tanikawa S."/>
            <person name="Nihira T."/>
            <person name="Horinouchi S."/>
            <person name="Ohnishi Y."/>
            <person name="Hayakawa M."/>
            <person name="Kuzuyama T."/>
            <person name="Arisawa A."/>
            <person name="Nomoto F."/>
            <person name="Miura H."/>
            <person name="Takahashi Y."/>
            <person name="Fujita N."/>
        </authorList>
    </citation>
    <scope>NUCLEOTIDE SEQUENCE [LARGE SCALE GENOMIC DNA]</scope>
    <source>
        <strain evidence="2">ATCC 33774 / DSM 43861 / JCM 3304 / KCC A-0304 / NBRC 14216 / KM-6054</strain>
    </source>
</reference>
<dbReference type="PATRIC" id="fig|452652.3.peg.333"/>
<evidence type="ECO:0000313" key="1">
    <source>
        <dbReference type="EMBL" id="BAJ26187.1"/>
    </source>
</evidence>
<dbReference type="AlphaFoldDB" id="E4N4Q6"/>
<gene>
    <name evidence="1" type="ordered locus">KSE_03400</name>
</gene>
<keyword evidence="2" id="KW-1185">Reference proteome</keyword>
<dbReference type="KEGG" id="ksk:KSE_03400"/>
<name>E4N4Q6_KITSK</name>
<accession>E4N4Q6</accession>
<dbReference type="EMBL" id="AP010968">
    <property type="protein sequence ID" value="BAJ26187.1"/>
    <property type="molecule type" value="Genomic_DNA"/>
</dbReference>
<organism evidence="1 2">
    <name type="scientific">Kitasatospora setae (strain ATCC 33774 / DSM 43861 / JCM 3304 / KCC A-0304 / NBRC 14216 / KM-6054)</name>
    <name type="common">Streptomyces setae</name>
    <dbReference type="NCBI Taxonomy" id="452652"/>
    <lineage>
        <taxon>Bacteria</taxon>
        <taxon>Bacillati</taxon>
        <taxon>Actinomycetota</taxon>
        <taxon>Actinomycetes</taxon>
        <taxon>Kitasatosporales</taxon>
        <taxon>Streptomycetaceae</taxon>
        <taxon>Kitasatospora</taxon>
    </lineage>
</organism>
<protein>
    <submittedName>
        <fullName evidence="1">Uncharacterized protein</fullName>
    </submittedName>
</protein>
<dbReference type="Proteomes" id="UP000007076">
    <property type="component" value="Chromosome"/>
</dbReference>